<dbReference type="Pfam" id="PF10712">
    <property type="entry name" value="NAD-GH"/>
    <property type="match status" value="1"/>
</dbReference>
<accession>A0A655BKQ0</accession>
<proteinExistence type="predicted"/>
<name>A0A655BKQ0_SALET</name>
<dbReference type="AlphaFoldDB" id="A0A655BKQ0"/>
<protein>
    <submittedName>
        <fullName evidence="1">NAD-specific glutamate dehydrogenase</fullName>
    </submittedName>
</protein>
<evidence type="ECO:0000313" key="1">
    <source>
        <dbReference type="EMBL" id="CNT55143.1"/>
    </source>
</evidence>
<dbReference type="Proteomes" id="UP000041314">
    <property type="component" value="Unassembled WGS sequence"/>
</dbReference>
<dbReference type="EMBL" id="CQPA01000001">
    <property type="protein sequence ID" value="CNT55143.1"/>
    <property type="molecule type" value="Genomic_DNA"/>
</dbReference>
<reference evidence="1 2" key="1">
    <citation type="submission" date="2015-03" db="EMBL/GenBank/DDBJ databases">
        <authorList>
            <consortium name="Pathogen Informatics"/>
        </authorList>
    </citation>
    <scope>NUCLEOTIDE SEQUENCE [LARGE SCALE GENOMIC DNA]</scope>
    <source>
        <strain evidence="1 2">A1104</strain>
    </source>
</reference>
<gene>
    <name evidence="1" type="ORF">ERS008198_00097</name>
</gene>
<dbReference type="InterPro" id="IPR019651">
    <property type="entry name" value="Glutamate_DH_NAD-spec"/>
</dbReference>
<evidence type="ECO:0000313" key="2">
    <source>
        <dbReference type="Proteomes" id="UP000041314"/>
    </source>
</evidence>
<organism evidence="1 2">
    <name type="scientific">Salmonella enterica subsp. enterica serovar Bovismorbificans</name>
    <dbReference type="NCBI Taxonomy" id="58097"/>
    <lineage>
        <taxon>Bacteria</taxon>
        <taxon>Pseudomonadati</taxon>
        <taxon>Pseudomonadota</taxon>
        <taxon>Gammaproteobacteria</taxon>
        <taxon>Enterobacterales</taxon>
        <taxon>Enterobacteriaceae</taxon>
        <taxon>Salmonella</taxon>
    </lineage>
</organism>
<sequence>MREIFAAEVVIASGGVNFDNRRSVFQNGHIKGSAPQIENQRTAVLLRMQAISHCRRRGFIDQTHGV</sequence>